<evidence type="ECO:0000256" key="1">
    <source>
        <dbReference type="SAM" id="MobiDB-lite"/>
    </source>
</evidence>
<reference evidence="3" key="1">
    <citation type="journal article" date="2023" name="Mol. Phylogenet. Evol.">
        <title>Genome-scale phylogeny and comparative genomics of the fungal order Sordariales.</title>
        <authorList>
            <person name="Hensen N."/>
            <person name="Bonometti L."/>
            <person name="Westerberg I."/>
            <person name="Brannstrom I.O."/>
            <person name="Guillou S."/>
            <person name="Cros-Aarteil S."/>
            <person name="Calhoun S."/>
            <person name="Haridas S."/>
            <person name="Kuo A."/>
            <person name="Mondo S."/>
            <person name="Pangilinan J."/>
            <person name="Riley R."/>
            <person name="LaButti K."/>
            <person name="Andreopoulos B."/>
            <person name="Lipzen A."/>
            <person name="Chen C."/>
            <person name="Yan M."/>
            <person name="Daum C."/>
            <person name="Ng V."/>
            <person name="Clum A."/>
            <person name="Steindorff A."/>
            <person name="Ohm R.A."/>
            <person name="Martin F."/>
            <person name="Silar P."/>
            <person name="Natvig D.O."/>
            <person name="Lalanne C."/>
            <person name="Gautier V."/>
            <person name="Ament-Velasquez S.L."/>
            <person name="Kruys A."/>
            <person name="Hutchinson M.I."/>
            <person name="Powell A.J."/>
            <person name="Barry K."/>
            <person name="Miller A.N."/>
            <person name="Grigoriev I.V."/>
            <person name="Debuchy R."/>
            <person name="Gladieux P."/>
            <person name="Hiltunen Thoren M."/>
            <person name="Johannesson H."/>
        </authorList>
    </citation>
    <scope>NUCLEOTIDE SEQUENCE</scope>
    <source>
        <strain evidence="3">CBS 626.80</strain>
    </source>
</reference>
<protein>
    <submittedName>
        <fullName evidence="3">Uncharacterized protein</fullName>
    </submittedName>
</protein>
<evidence type="ECO:0000313" key="4">
    <source>
        <dbReference type="Proteomes" id="UP001303222"/>
    </source>
</evidence>
<dbReference type="PANTHER" id="PTHR38122:SF1">
    <property type="entry name" value="GLYCOPROTEIN X"/>
    <property type="match status" value="1"/>
</dbReference>
<dbReference type="EMBL" id="MU859177">
    <property type="protein sequence ID" value="KAK3950437.1"/>
    <property type="molecule type" value="Genomic_DNA"/>
</dbReference>
<feature type="compositionally biased region" description="Basic and acidic residues" evidence="1">
    <location>
        <begin position="239"/>
        <end position="248"/>
    </location>
</feature>
<keyword evidence="4" id="KW-1185">Reference proteome</keyword>
<keyword evidence="2" id="KW-0812">Transmembrane</keyword>
<name>A0AAN6NR02_9PEZI</name>
<organism evidence="3 4">
    <name type="scientific">Pseudoneurospora amorphoporcata</name>
    <dbReference type="NCBI Taxonomy" id="241081"/>
    <lineage>
        <taxon>Eukaryota</taxon>
        <taxon>Fungi</taxon>
        <taxon>Dikarya</taxon>
        <taxon>Ascomycota</taxon>
        <taxon>Pezizomycotina</taxon>
        <taxon>Sordariomycetes</taxon>
        <taxon>Sordariomycetidae</taxon>
        <taxon>Sordariales</taxon>
        <taxon>Sordariaceae</taxon>
        <taxon>Pseudoneurospora</taxon>
    </lineage>
</organism>
<gene>
    <name evidence="3" type="ORF">QBC32DRAFT_346534</name>
</gene>
<feature type="compositionally biased region" description="Basic and acidic residues" evidence="1">
    <location>
        <begin position="267"/>
        <end position="288"/>
    </location>
</feature>
<evidence type="ECO:0000256" key="2">
    <source>
        <dbReference type="SAM" id="Phobius"/>
    </source>
</evidence>
<feature type="region of interest" description="Disordered" evidence="1">
    <location>
        <begin position="214"/>
        <end position="288"/>
    </location>
</feature>
<proteinExistence type="predicted"/>
<keyword evidence="2" id="KW-0472">Membrane</keyword>
<feature type="region of interest" description="Disordered" evidence="1">
    <location>
        <begin position="131"/>
        <end position="161"/>
    </location>
</feature>
<sequence length="288" mass="31008">MAAKDNEPPPECKELCETAYIDAQRVGKTSSLCEAGSSFREHYNECDVCLRHSTQIEYGAVVKEYLEPRFAQFIGYCDEQNVPAGVDPSWYASTTTLAVATLTISNIRTTVTVVKDTSVLRSDWTGFPANAPSSTSTAATTTTGSSPTSQQTTAAPPGTATNGPSSWVWAIVGVVIALVLIGLGIVAFLYKRGKFRFIKKKLGLESAQELDGDTAWRTGDKPELHGESRAVAASTGPPKELDSSEKPIEMSAKGLSTRLVELPTEFNESRAPPDPRENKDGREGSEHC</sequence>
<dbReference type="PANTHER" id="PTHR38122">
    <property type="entry name" value="GLYCOPROTEIN X"/>
    <property type="match status" value="1"/>
</dbReference>
<feature type="transmembrane region" description="Helical" evidence="2">
    <location>
        <begin position="167"/>
        <end position="190"/>
    </location>
</feature>
<feature type="compositionally biased region" description="Basic and acidic residues" evidence="1">
    <location>
        <begin position="218"/>
        <end position="228"/>
    </location>
</feature>
<dbReference type="Proteomes" id="UP001303222">
    <property type="component" value="Unassembled WGS sequence"/>
</dbReference>
<evidence type="ECO:0000313" key="3">
    <source>
        <dbReference type="EMBL" id="KAK3950437.1"/>
    </source>
</evidence>
<keyword evidence="2" id="KW-1133">Transmembrane helix</keyword>
<comment type="caution">
    <text evidence="3">The sequence shown here is derived from an EMBL/GenBank/DDBJ whole genome shotgun (WGS) entry which is preliminary data.</text>
</comment>
<reference evidence="3" key="2">
    <citation type="submission" date="2023-06" db="EMBL/GenBank/DDBJ databases">
        <authorList>
            <consortium name="Lawrence Berkeley National Laboratory"/>
            <person name="Mondo S.J."/>
            <person name="Hensen N."/>
            <person name="Bonometti L."/>
            <person name="Westerberg I."/>
            <person name="Brannstrom I.O."/>
            <person name="Guillou S."/>
            <person name="Cros-Aarteil S."/>
            <person name="Calhoun S."/>
            <person name="Haridas S."/>
            <person name="Kuo A."/>
            <person name="Pangilinan J."/>
            <person name="Riley R."/>
            <person name="Labutti K."/>
            <person name="Andreopoulos B."/>
            <person name="Lipzen A."/>
            <person name="Chen C."/>
            <person name="Yanf M."/>
            <person name="Daum C."/>
            <person name="Ng V."/>
            <person name="Clum A."/>
            <person name="Steindorff A."/>
            <person name="Ohm R."/>
            <person name="Martin F."/>
            <person name="Silar P."/>
            <person name="Natvig D."/>
            <person name="Lalanne C."/>
            <person name="Gautier V."/>
            <person name="Ament-Velasquez S.L."/>
            <person name="Kruys A."/>
            <person name="Hutchinson M.I."/>
            <person name="Powell A.J."/>
            <person name="Barry K."/>
            <person name="Miller A.N."/>
            <person name="Grigoriev I.V."/>
            <person name="Debuchy R."/>
            <person name="Gladieux P."/>
            <person name="Thoren M.H."/>
            <person name="Johannesson H."/>
        </authorList>
    </citation>
    <scope>NUCLEOTIDE SEQUENCE</scope>
    <source>
        <strain evidence="3">CBS 626.80</strain>
    </source>
</reference>
<dbReference type="AlphaFoldDB" id="A0AAN6NR02"/>
<accession>A0AAN6NR02</accession>